<gene>
    <name evidence="2" type="ORF">F383_37227</name>
</gene>
<proteinExistence type="predicted"/>
<evidence type="ECO:0000256" key="1">
    <source>
        <dbReference type="SAM" id="Phobius"/>
    </source>
</evidence>
<keyword evidence="1" id="KW-0812">Transmembrane</keyword>
<keyword evidence="1" id="KW-0472">Membrane</keyword>
<organism evidence="2 3">
    <name type="scientific">Gossypium arboreum</name>
    <name type="common">Tree cotton</name>
    <name type="synonym">Gossypium nanking</name>
    <dbReference type="NCBI Taxonomy" id="29729"/>
    <lineage>
        <taxon>Eukaryota</taxon>
        <taxon>Viridiplantae</taxon>
        <taxon>Streptophyta</taxon>
        <taxon>Embryophyta</taxon>
        <taxon>Tracheophyta</taxon>
        <taxon>Spermatophyta</taxon>
        <taxon>Magnoliopsida</taxon>
        <taxon>eudicotyledons</taxon>
        <taxon>Gunneridae</taxon>
        <taxon>Pentapetalae</taxon>
        <taxon>rosids</taxon>
        <taxon>malvids</taxon>
        <taxon>Malvales</taxon>
        <taxon>Malvaceae</taxon>
        <taxon>Malvoideae</taxon>
        <taxon>Gossypium</taxon>
    </lineage>
</organism>
<protein>
    <submittedName>
        <fullName evidence="2">Uncharacterized protein</fullName>
    </submittedName>
</protein>
<comment type="caution">
    <text evidence="2">The sequence shown here is derived from an EMBL/GenBank/DDBJ whole genome shotgun (WGS) entry which is preliminary data.</text>
</comment>
<dbReference type="AlphaFoldDB" id="A0A0B0M7D3"/>
<feature type="transmembrane region" description="Helical" evidence="1">
    <location>
        <begin position="12"/>
        <end position="29"/>
    </location>
</feature>
<name>A0A0B0M7D3_GOSAR</name>
<keyword evidence="1" id="KW-1133">Transmembrane helix</keyword>
<reference evidence="3" key="1">
    <citation type="submission" date="2014-09" db="EMBL/GenBank/DDBJ databases">
        <authorList>
            <person name="Mudge J."/>
            <person name="Ramaraj T."/>
            <person name="Lindquist I.E."/>
            <person name="Bharti A.K."/>
            <person name="Sundararajan A."/>
            <person name="Cameron C.T."/>
            <person name="Woodward J.E."/>
            <person name="May G.D."/>
            <person name="Brubaker C."/>
            <person name="Broadhvest J."/>
            <person name="Wilkins T.A."/>
        </authorList>
    </citation>
    <scope>NUCLEOTIDE SEQUENCE</scope>
    <source>
        <strain evidence="3">cv. AKA8401</strain>
    </source>
</reference>
<dbReference type="EMBL" id="JRRC01022789">
    <property type="protein sequence ID" value="KHF97962.1"/>
    <property type="molecule type" value="Genomic_DNA"/>
</dbReference>
<evidence type="ECO:0000313" key="2">
    <source>
        <dbReference type="EMBL" id="KHF97962.1"/>
    </source>
</evidence>
<accession>A0A0B0M7D3</accession>
<evidence type="ECO:0000313" key="3">
    <source>
        <dbReference type="Proteomes" id="UP000032142"/>
    </source>
</evidence>
<keyword evidence="3" id="KW-1185">Reference proteome</keyword>
<dbReference type="Proteomes" id="UP000032142">
    <property type="component" value="Unassembled WGS sequence"/>
</dbReference>
<sequence length="58" mass="6900">MLETFEIETIRMIYLEVTCVVLSADYYVYRIIGRMCSTKCRLLCVPDIFGYKCENMCR</sequence>